<proteinExistence type="predicted"/>
<feature type="region of interest" description="Disordered" evidence="1">
    <location>
        <begin position="191"/>
        <end position="217"/>
    </location>
</feature>
<evidence type="ECO:0000313" key="3">
    <source>
        <dbReference type="Proteomes" id="UP000255297"/>
    </source>
</evidence>
<sequence>MPSFLVNYGGPSSQLSTNKNSFQGILTECEKFYHAQVKSTAFSVHGLDVIYYRVGIHRMAKVELPDQVLEHMKSKDADVRKKAIETKKLFDKVKSSASDFNTKDYKLLGNNCVSAVANVLNTMEPSMLSGAHKIIPQVLDENMDEALKLDAEVDSMIRGTVLPQQQNATHKNYAHAHVSSEIWNHVMAPVSPQHQKDIKQQLHQSKRQNNVPQSEEDVAHQIWSEAMTSVGKPNQ</sequence>
<dbReference type="EMBL" id="UGPB01000001">
    <property type="protein sequence ID" value="STY31214.1"/>
    <property type="molecule type" value="Genomic_DNA"/>
</dbReference>
<evidence type="ECO:0000313" key="2">
    <source>
        <dbReference type="EMBL" id="STY31214.1"/>
    </source>
</evidence>
<dbReference type="OrthoDB" id="5653453at2"/>
<reference evidence="2 3" key="1">
    <citation type="submission" date="2018-06" db="EMBL/GenBank/DDBJ databases">
        <authorList>
            <consortium name="Pathogen Informatics"/>
            <person name="Doyle S."/>
        </authorList>
    </citation>
    <scope>NUCLEOTIDE SEQUENCE [LARGE SCALE GENOMIC DNA]</scope>
    <source>
        <strain evidence="2 3">NCTC11532</strain>
    </source>
</reference>
<keyword evidence="3" id="KW-1185">Reference proteome</keyword>
<organism evidence="2 3">
    <name type="scientific">Legionella wadsworthii</name>
    <dbReference type="NCBI Taxonomy" id="28088"/>
    <lineage>
        <taxon>Bacteria</taxon>
        <taxon>Pseudomonadati</taxon>
        <taxon>Pseudomonadota</taxon>
        <taxon>Gammaproteobacteria</taxon>
        <taxon>Legionellales</taxon>
        <taxon>Legionellaceae</taxon>
        <taxon>Legionella</taxon>
    </lineage>
</organism>
<dbReference type="Proteomes" id="UP000255297">
    <property type="component" value="Unassembled WGS sequence"/>
</dbReference>
<gene>
    <name evidence="2" type="ORF">NCTC11532_02791</name>
</gene>
<protein>
    <submittedName>
        <fullName evidence="2">Uncharacterized protein</fullName>
    </submittedName>
</protein>
<evidence type="ECO:0000256" key="1">
    <source>
        <dbReference type="SAM" id="MobiDB-lite"/>
    </source>
</evidence>
<dbReference type="AlphaFoldDB" id="A0A378M2E9"/>
<accession>A0A378M2E9</accession>
<name>A0A378M2E9_9GAMM</name>
<feature type="compositionally biased region" description="Polar residues" evidence="1">
    <location>
        <begin position="201"/>
        <end position="213"/>
    </location>
</feature>
<dbReference type="RefSeq" id="WP_031564059.1">
    <property type="nucleotide sequence ID" value="NZ_CAAAIS010000009.1"/>
</dbReference>